<comment type="caution">
    <text evidence="1">The sequence shown here is derived from an EMBL/GenBank/DDBJ whole genome shotgun (WGS) entry which is preliminary data.</text>
</comment>
<reference evidence="1 2" key="1">
    <citation type="submission" date="2020-08" db="EMBL/GenBank/DDBJ databases">
        <title>Genomic Encyclopedia of Type Strains, Phase IV (KMG-IV): sequencing the most valuable type-strain genomes for metagenomic binning, comparative biology and taxonomic classification.</title>
        <authorList>
            <person name="Goeker M."/>
        </authorList>
    </citation>
    <scope>NUCLEOTIDE SEQUENCE [LARGE SCALE GENOMIC DNA]</scope>
    <source>
        <strain evidence="1 2">DSM 12706</strain>
    </source>
</reference>
<dbReference type="AlphaFoldDB" id="A0A7W8E0Z2"/>
<dbReference type="EMBL" id="JACHIH010000054">
    <property type="protein sequence ID" value="MBB5049969.1"/>
    <property type="molecule type" value="Genomic_DNA"/>
</dbReference>
<evidence type="ECO:0000313" key="1">
    <source>
        <dbReference type="EMBL" id="MBB5049969.1"/>
    </source>
</evidence>
<name>A0A7W8E0Z2_9BRAD</name>
<sequence length="84" mass="8685">MADLVIGSGVRGFVKRSVSGVLFSHAFSAELEAVGIVNEAVQDGVAQCWVADDGVPLIDWDLADDDGGGATVAIIEDLEKVALL</sequence>
<proteinExistence type="predicted"/>
<keyword evidence="2" id="KW-1185">Reference proteome</keyword>
<protein>
    <submittedName>
        <fullName evidence="1">Uncharacterized protein</fullName>
    </submittedName>
</protein>
<accession>A0A7W8E0Z2</accession>
<dbReference type="Proteomes" id="UP000542353">
    <property type="component" value="Unassembled WGS sequence"/>
</dbReference>
<evidence type="ECO:0000313" key="2">
    <source>
        <dbReference type="Proteomes" id="UP000542353"/>
    </source>
</evidence>
<gene>
    <name evidence="1" type="ORF">HNR60_004754</name>
</gene>
<organism evidence="1 2">
    <name type="scientific">Rhodopseudomonas rhenobacensis</name>
    <dbReference type="NCBI Taxonomy" id="87461"/>
    <lineage>
        <taxon>Bacteria</taxon>
        <taxon>Pseudomonadati</taxon>
        <taxon>Pseudomonadota</taxon>
        <taxon>Alphaproteobacteria</taxon>
        <taxon>Hyphomicrobiales</taxon>
        <taxon>Nitrobacteraceae</taxon>
        <taxon>Rhodopseudomonas</taxon>
    </lineage>
</organism>